<dbReference type="Proteomes" id="UP000199651">
    <property type="component" value="Unassembled WGS sequence"/>
</dbReference>
<dbReference type="Gene3D" id="3.40.570.10">
    <property type="entry name" value="Extracellular Endonuclease, subunit A"/>
    <property type="match status" value="1"/>
</dbReference>
<dbReference type="GO" id="GO:0016787">
    <property type="term" value="F:hydrolase activity"/>
    <property type="evidence" value="ECO:0007669"/>
    <property type="project" value="InterPro"/>
</dbReference>
<dbReference type="InterPro" id="IPR020821">
    <property type="entry name" value="ENPP1-3/EXOG-like_nuc-like"/>
</dbReference>
<keyword evidence="2" id="KW-0479">Metal-binding</keyword>
<feature type="active site" description="Proton acceptor" evidence="1">
    <location>
        <position position="445"/>
    </location>
</feature>
<gene>
    <name evidence="5" type="ORF">SAMN05192558_101859</name>
</gene>
<keyword evidence="5" id="KW-0378">Hydrolase</keyword>
<keyword evidence="6" id="KW-1185">Reference proteome</keyword>
<evidence type="ECO:0000313" key="5">
    <source>
        <dbReference type="EMBL" id="SDO08108.1"/>
    </source>
</evidence>
<reference evidence="6" key="1">
    <citation type="submission" date="2016-10" db="EMBL/GenBank/DDBJ databases">
        <authorList>
            <person name="Varghese N."/>
            <person name="Submissions S."/>
        </authorList>
    </citation>
    <scope>NUCLEOTIDE SEQUENCE [LARGE SCALE GENOMIC DNA]</scope>
    <source>
        <strain evidence="6">IBRC-M 10655</strain>
    </source>
</reference>
<dbReference type="OrthoDB" id="104542at2"/>
<dbReference type="Pfam" id="PF01223">
    <property type="entry name" value="Endonuclease_NS"/>
    <property type="match status" value="1"/>
</dbReference>
<proteinExistence type="predicted"/>
<evidence type="ECO:0000256" key="1">
    <source>
        <dbReference type="PIRSR" id="PIRSR640255-1"/>
    </source>
</evidence>
<organism evidence="5 6">
    <name type="scientific">Actinokineospora alba</name>
    <dbReference type="NCBI Taxonomy" id="504798"/>
    <lineage>
        <taxon>Bacteria</taxon>
        <taxon>Bacillati</taxon>
        <taxon>Actinomycetota</taxon>
        <taxon>Actinomycetes</taxon>
        <taxon>Pseudonocardiales</taxon>
        <taxon>Pseudonocardiaceae</taxon>
        <taxon>Actinokineospora</taxon>
    </lineage>
</organism>
<name>A0A1H0GMI8_9PSEU</name>
<feature type="binding site" evidence="2">
    <location>
        <position position="481"/>
    </location>
    <ligand>
        <name>Mg(2+)</name>
        <dbReference type="ChEBI" id="CHEBI:18420"/>
        <note>catalytic</note>
    </ligand>
</feature>
<protein>
    <submittedName>
        <fullName evidence="5">Endonuclease G</fullName>
    </submittedName>
</protein>
<dbReference type="SUPFAM" id="SSF50494">
    <property type="entry name" value="Trypsin-like serine proteases"/>
    <property type="match status" value="1"/>
</dbReference>
<dbReference type="CDD" id="cd00091">
    <property type="entry name" value="NUC"/>
    <property type="match status" value="1"/>
</dbReference>
<evidence type="ECO:0000259" key="4">
    <source>
        <dbReference type="SMART" id="SM00892"/>
    </source>
</evidence>
<dbReference type="InterPro" id="IPR009003">
    <property type="entry name" value="Peptidase_S1_PA"/>
</dbReference>
<dbReference type="GO" id="GO:0004519">
    <property type="term" value="F:endonuclease activity"/>
    <property type="evidence" value="ECO:0007669"/>
    <property type="project" value="UniProtKB-KW"/>
</dbReference>
<feature type="domain" description="DNA/RNA non-specific endonuclease/pyrophosphatase/phosphodiesterase" evidence="4">
    <location>
        <begin position="382"/>
        <end position="590"/>
    </location>
</feature>
<dbReference type="SMART" id="SM00477">
    <property type="entry name" value="NUC"/>
    <property type="match status" value="1"/>
</dbReference>
<keyword evidence="5" id="KW-0255">Endonuclease</keyword>
<evidence type="ECO:0000256" key="2">
    <source>
        <dbReference type="PIRSR" id="PIRSR640255-2"/>
    </source>
</evidence>
<dbReference type="RefSeq" id="WP_091370052.1">
    <property type="nucleotide sequence ID" value="NZ_FNDV01000003.1"/>
</dbReference>
<evidence type="ECO:0000259" key="3">
    <source>
        <dbReference type="SMART" id="SM00477"/>
    </source>
</evidence>
<dbReference type="PANTHER" id="PTHR13966">
    <property type="entry name" value="ENDONUCLEASE RELATED"/>
    <property type="match status" value="1"/>
</dbReference>
<dbReference type="EMBL" id="FNJB01000001">
    <property type="protein sequence ID" value="SDO08108.1"/>
    <property type="molecule type" value="Genomic_DNA"/>
</dbReference>
<dbReference type="GO" id="GO:0003676">
    <property type="term" value="F:nucleic acid binding"/>
    <property type="evidence" value="ECO:0007669"/>
    <property type="project" value="InterPro"/>
</dbReference>
<dbReference type="InterPro" id="IPR040255">
    <property type="entry name" value="Non-specific_endonuclease"/>
</dbReference>
<dbReference type="PANTHER" id="PTHR13966:SF5">
    <property type="entry name" value="ENDONUCLEASE G, MITOCHONDRIAL"/>
    <property type="match status" value="1"/>
</dbReference>
<dbReference type="GO" id="GO:0046872">
    <property type="term" value="F:metal ion binding"/>
    <property type="evidence" value="ECO:0007669"/>
    <property type="project" value="UniProtKB-KW"/>
</dbReference>
<dbReference type="InterPro" id="IPR001604">
    <property type="entry name" value="Endo_G_ENPP1-like_dom"/>
</dbReference>
<keyword evidence="5" id="KW-0540">Nuclease</keyword>
<dbReference type="AlphaFoldDB" id="A0A1H0GMI8"/>
<feature type="domain" description="ENPP1-3/EXOG-like endonuclease/phosphodiesterase" evidence="3">
    <location>
        <begin position="383"/>
        <end position="590"/>
    </location>
</feature>
<dbReference type="InterPro" id="IPR044929">
    <property type="entry name" value="DNA/RNA_non-sp_Endonuclease_sf"/>
</dbReference>
<dbReference type="InterPro" id="IPR044925">
    <property type="entry name" value="His-Me_finger_sf"/>
</dbReference>
<dbReference type="SMART" id="SM00892">
    <property type="entry name" value="Endonuclease_NS"/>
    <property type="match status" value="1"/>
</dbReference>
<dbReference type="SUPFAM" id="SSF54060">
    <property type="entry name" value="His-Me finger endonucleases"/>
    <property type="match status" value="1"/>
</dbReference>
<dbReference type="STRING" id="504798.SAMN05421871_10312"/>
<accession>A0A1H0GMI8</accession>
<sequence length="616" mass="65930">MGAKKTDGSEPGDSLFPALRAFIRARGSDYLKDPNISSIGIGYKVRGRRQTKEVSIQFTVAAKAEPEELEALGTTMLPPSITVNGVEVPTDVLERVYQVEFRVVAESDPNARKVRIDPVRPGVSVGHPSITCGTIGAIVYDAETGKPCVLSNWHVLHGNSGALGDVVVQPGTHDDNRTAQNHLGPLLRSYLGIAGDGAIAAIEGRGIDAAQLDLDVVVDELGEPELGDKVVKGGRTTGVTHGVVRRIDTIAKINYGGTKGIIEVGCFEIGVDTAKRPVDGEISSGGDSGAAWVFKAANGRPGKVLAGLHFAGEGGGDPDEHALACLPRSIFEKLGVTLVRPEAGVAVGGFDPGFLSVPLAVPELDPAVRDDAVAVDGSTRVDYTHFSLTMSRTRKFAYWVAWNVDGGGLKKISRTGIPFVKDPRLPAGVQAGDELYRDNRLDRGHLARRADLLWGSLDEARQANRDSFFFTNITPQMDDFNQSARNGLWGRLEDAVFADVDVDDLKVSIFGGPVFGADDRVFRSVAIPREFWKVIAFVEGGTLRASAFLLTQNLDQLETLDLDEFRVYQVSVADLEARTSVRLPDAVRAADTVPVRPEAAGPPAPLSSLSDIVWVT</sequence>
<evidence type="ECO:0000313" key="6">
    <source>
        <dbReference type="Proteomes" id="UP000199651"/>
    </source>
</evidence>